<name>A0A1M6R6F8_9AQUI</name>
<dbReference type="CDD" id="cd13400">
    <property type="entry name" value="LT_IagB-like"/>
    <property type="match status" value="1"/>
</dbReference>
<organism evidence="2 3">
    <name type="scientific">Thermocrinis minervae</name>
    <dbReference type="NCBI Taxonomy" id="381751"/>
    <lineage>
        <taxon>Bacteria</taxon>
        <taxon>Pseudomonadati</taxon>
        <taxon>Aquificota</taxon>
        <taxon>Aquificia</taxon>
        <taxon>Aquificales</taxon>
        <taxon>Aquificaceae</taxon>
        <taxon>Thermocrinis</taxon>
    </lineage>
</organism>
<feature type="domain" description="Transglycosylase SLT" evidence="1">
    <location>
        <begin position="52"/>
        <end position="161"/>
    </location>
</feature>
<dbReference type="OrthoDB" id="9808681at2"/>
<evidence type="ECO:0000313" key="3">
    <source>
        <dbReference type="Proteomes" id="UP000189810"/>
    </source>
</evidence>
<dbReference type="RefSeq" id="WP_079653695.1">
    <property type="nucleotide sequence ID" value="NZ_LT670846.1"/>
</dbReference>
<dbReference type="InterPro" id="IPR023346">
    <property type="entry name" value="Lysozyme-like_dom_sf"/>
</dbReference>
<dbReference type="AlphaFoldDB" id="A0A1M6R6F8"/>
<dbReference type="InterPro" id="IPR008258">
    <property type="entry name" value="Transglycosylase_SLT_dom_1"/>
</dbReference>
<dbReference type="SUPFAM" id="SSF53955">
    <property type="entry name" value="Lysozyme-like"/>
    <property type="match status" value="1"/>
</dbReference>
<protein>
    <submittedName>
        <fullName evidence="2">Transglycosylase SLT domain-containing protein</fullName>
    </submittedName>
</protein>
<keyword evidence="3" id="KW-1185">Reference proteome</keyword>
<gene>
    <name evidence="2" type="ORF">SAMN05444391_0529</name>
</gene>
<proteinExistence type="predicted"/>
<dbReference type="Proteomes" id="UP000189810">
    <property type="component" value="Chromosome I"/>
</dbReference>
<dbReference type="Pfam" id="PF01464">
    <property type="entry name" value="SLT"/>
    <property type="match status" value="1"/>
</dbReference>
<dbReference type="EMBL" id="LT670846">
    <property type="protein sequence ID" value="SHK28042.1"/>
    <property type="molecule type" value="Genomic_DNA"/>
</dbReference>
<evidence type="ECO:0000313" key="2">
    <source>
        <dbReference type="EMBL" id="SHK28042.1"/>
    </source>
</evidence>
<dbReference type="Gene3D" id="1.10.530.10">
    <property type="match status" value="1"/>
</dbReference>
<sequence>MRIEDELPLKVTRDKHIASKPQEDFQSILSETIQSLPNNLTLEDRIRVKVSEVSAKYSIPPNILLAMIKKESNFNPSAYNRNKDGTQDIGLMQVNYEHNRSLMQEYGIKDPKQLYDVELNIELGARILYENYKRYKSWPLAIKAYNGISADNWDYVKSVLELANKLRW</sequence>
<reference evidence="2 3" key="1">
    <citation type="submission" date="2016-11" db="EMBL/GenBank/DDBJ databases">
        <authorList>
            <person name="Jaros S."/>
            <person name="Januszkiewicz K."/>
            <person name="Wedrychowicz H."/>
        </authorList>
    </citation>
    <scope>NUCLEOTIDE SEQUENCE [LARGE SCALE GENOMIC DNA]</scope>
    <source>
        <strain evidence="2 3">DSM 19557</strain>
    </source>
</reference>
<evidence type="ECO:0000259" key="1">
    <source>
        <dbReference type="Pfam" id="PF01464"/>
    </source>
</evidence>
<accession>A0A1M6R6F8</accession>
<dbReference type="STRING" id="381751.SAMN05444391_0529"/>